<name>A0A380TID7_9ZZZZ</name>
<dbReference type="AlphaFoldDB" id="A0A380TID7"/>
<dbReference type="Pfam" id="PF08379">
    <property type="entry name" value="Bact_transglu_N"/>
    <property type="match status" value="1"/>
</dbReference>
<dbReference type="SUPFAM" id="SSF54001">
    <property type="entry name" value="Cysteine proteinases"/>
    <property type="match status" value="1"/>
</dbReference>
<feature type="domain" description="Transglutaminase-like" evidence="1">
    <location>
        <begin position="158"/>
        <end position="223"/>
    </location>
</feature>
<dbReference type="Gene3D" id="3.10.620.30">
    <property type="match status" value="1"/>
</dbReference>
<dbReference type="EMBL" id="UIDG01000523">
    <property type="protein sequence ID" value="SUS08066.1"/>
    <property type="molecule type" value="Genomic_DNA"/>
</dbReference>
<dbReference type="InterPro" id="IPR013589">
    <property type="entry name" value="Bac_transglu_N"/>
</dbReference>
<dbReference type="SMART" id="SM00460">
    <property type="entry name" value="TGc"/>
    <property type="match status" value="1"/>
</dbReference>
<evidence type="ECO:0000313" key="2">
    <source>
        <dbReference type="EMBL" id="SUS08066.1"/>
    </source>
</evidence>
<protein>
    <recommendedName>
        <fullName evidence="1">Transglutaminase-like domain-containing protein</fullName>
    </recommendedName>
</protein>
<organism evidence="2">
    <name type="scientific">metagenome</name>
    <dbReference type="NCBI Taxonomy" id="256318"/>
    <lineage>
        <taxon>unclassified sequences</taxon>
        <taxon>metagenomes</taxon>
    </lineage>
</organism>
<proteinExistence type="predicted"/>
<dbReference type="Pfam" id="PF01841">
    <property type="entry name" value="Transglut_core"/>
    <property type="match status" value="1"/>
</dbReference>
<accession>A0A380TID7</accession>
<gene>
    <name evidence="2" type="ORF">DF3PB_570008</name>
</gene>
<dbReference type="PANTHER" id="PTHR33490:SF6">
    <property type="entry name" value="SLL1049 PROTEIN"/>
    <property type="match status" value="1"/>
</dbReference>
<reference evidence="2" key="1">
    <citation type="submission" date="2018-07" db="EMBL/GenBank/DDBJ databases">
        <authorList>
            <person name="Quirk P.G."/>
            <person name="Krulwich T.A."/>
        </authorList>
    </citation>
    <scope>NUCLEOTIDE SEQUENCE</scope>
</reference>
<dbReference type="InterPro" id="IPR002931">
    <property type="entry name" value="Transglutaminase-like"/>
</dbReference>
<dbReference type="InterPro" id="IPR038765">
    <property type="entry name" value="Papain-like_cys_pep_sf"/>
</dbReference>
<dbReference type="PANTHER" id="PTHR33490">
    <property type="entry name" value="BLR5614 PROTEIN-RELATED"/>
    <property type="match status" value="1"/>
</dbReference>
<evidence type="ECO:0000259" key="1">
    <source>
        <dbReference type="SMART" id="SM00460"/>
    </source>
</evidence>
<sequence length="268" mass="29471">MRLSIAHETHYRFEEPANHSIQYLRLVPRNDTSQETIAWQVSTPGRMKRWIDGFGNTVYVSVQNGRHDEVPVIVRGEIETIETHGVLPADDGLPPQMFLRATRYTAMDDAIVALAEPYRERLADEGIIAALHGMMYALHTTVEHRSGVTGVESTAAEALAHGFGVCQDHAHLFIACCRHLDIPARYVSGYLFARSGERGTLASHAWAEAYVGDLGWVSFDATNCQSATDAYVRLAIGFDYSTAAPIRGVRKGGGDEELTVTVKVGEAQ</sequence>